<evidence type="ECO:0000256" key="9">
    <source>
        <dbReference type="ARBA" id="ARBA00023150"/>
    </source>
</evidence>
<evidence type="ECO:0000313" key="13">
    <source>
        <dbReference type="EMBL" id="TPE52799.1"/>
    </source>
</evidence>
<evidence type="ECO:0000313" key="14">
    <source>
        <dbReference type="Proteomes" id="UP000315901"/>
    </source>
</evidence>
<comment type="pathway">
    <text evidence="3 11">Cofactor biosynthesis; molybdopterin biosynthesis.</text>
</comment>
<dbReference type="Gene3D" id="2.40.340.10">
    <property type="entry name" value="MoeA, C-terminal, domain IV"/>
    <property type="match status" value="1"/>
</dbReference>
<gene>
    <name evidence="13" type="ORF">FJM67_07225</name>
</gene>
<evidence type="ECO:0000256" key="10">
    <source>
        <dbReference type="ARBA" id="ARBA00047317"/>
    </source>
</evidence>
<dbReference type="InterPro" id="IPR036688">
    <property type="entry name" value="MoeA_C_domain_IV_sf"/>
</dbReference>
<comment type="function">
    <text evidence="2 11">Catalyzes the insertion of molybdate into adenylated molybdopterin with the concomitant release of AMP.</text>
</comment>
<dbReference type="InterPro" id="IPR008284">
    <property type="entry name" value="MoCF_biosynth_CS"/>
</dbReference>
<sequence>MLLAFHDALTKLAQQTEVLATSQVLPLAQCRQRFAASDIHAPIQVPPAANSAMDGYALRQEDWQEGAPLPVSQRIPAGHAPSELTHGTCARIFTGAEIPPGANCVVMQENTEIVDDGLVQFTKAPIPGDNIRPAGQDIEAGQIVLRRGEQISPRHIGMLASLGITEVAVYEPLKVGVLTTGDELIMGNQPLGAGQIYNSNGPMLCALIEELGHQVVMVRHSEDKADATIATLKEMDQDCHVILSSGGVSVGEEDHVKNAIETIGNLSFWKVNIKPGKPLLFGQLPNAKFIGLPGNPSSTLVTFHLFARYVLTKAAGGNATLPLTFKVKAGFTRSKTISRDEFIRCAIQNGIATPHPQQSSGALFAACATDGYLHVPANHHIDQDSEFDFFPFSGF</sequence>
<evidence type="ECO:0000256" key="11">
    <source>
        <dbReference type="RuleBase" id="RU365090"/>
    </source>
</evidence>
<dbReference type="SUPFAM" id="SSF63882">
    <property type="entry name" value="MoeA N-terminal region -like"/>
    <property type="match status" value="1"/>
</dbReference>
<dbReference type="AlphaFoldDB" id="A0A501WU13"/>
<dbReference type="Pfam" id="PF03454">
    <property type="entry name" value="MoeA_C"/>
    <property type="match status" value="1"/>
</dbReference>
<keyword evidence="14" id="KW-1185">Reference proteome</keyword>
<dbReference type="InterPro" id="IPR038987">
    <property type="entry name" value="MoeA-like"/>
</dbReference>
<comment type="cofactor">
    <cofactor evidence="1 11">
        <name>Mg(2+)</name>
        <dbReference type="ChEBI" id="CHEBI:18420"/>
    </cofactor>
</comment>
<keyword evidence="6 11" id="KW-0808">Transferase</keyword>
<evidence type="ECO:0000256" key="8">
    <source>
        <dbReference type="ARBA" id="ARBA00022842"/>
    </source>
</evidence>
<dbReference type="SMART" id="SM00852">
    <property type="entry name" value="MoCF_biosynth"/>
    <property type="match status" value="1"/>
</dbReference>
<evidence type="ECO:0000259" key="12">
    <source>
        <dbReference type="SMART" id="SM00852"/>
    </source>
</evidence>
<dbReference type="EMBL" id="VFRR01000011">
    <property type="protein sequence ID" value="TPE52799.1"/>
    <property type="molecule type" value="Genomic_DNA"/>
</dbReference>
<dbReference type="InterPro" id="IPR005111">
    <property type="entry name" value="MoeA_C_domain_IV"/>
</dbReference>
<keyword evidence="7 11" id="KW-0479">Metal-binding</keyword>
<keyword evidence="5 11" id="KW-0500">Molybdenum</keyword>
<comment type="similarity">
    <text evidence="4 11">Belongs to the MoeA family.</text>
</comment>
<evidence type="ECO:0000256" key="4">
    <source>
        <dbReference type="ARBA" id="ARBA00010763"/>
    </source>
</evidence>
<dbReference type="PANTHER" id="PTHR10192:SF5">
    <property type="entry name" value="GEPHYRIN"/>
    <property type="match status" value="1"/>
</dbReference>
<dbReference type="Pfam" id="PF00994">
    <property type="entry name" value="MoCF_biosynth"/>
    <property type="match status" value="1"/>
</dbReference>
<evidence type="ECO:0000256" key="5">
    <source>
        <dbReference type="ARBA" id="ARBA00022505"/>
    </source>
</evidence>
<evidence type="ECO:0000256" key="3">
    <source>
        <dbReference type="ARBA" id="ARBA00005046"/>
    </source>
</evidence>
<reference evidence="13 14" key="1">
    <citation type="submission" date="2019-06" db="EMBL/GenBank/DDBJ databases">
        <title>A novel bacterium of genus Marinomonas, isolated from coastal sand.</title>
        <authorList>
            <person name="Huang H."/>
            <person name="Mo K."/>
            <person name="Hu Y."/>
        </authorList>
    </citation>
    <scope>NUCLEOTIDE SEQUENCE [LARGE SCALE GENOMIC DNA]</scope>
    <source>
        <strain evidence="13 14">HB171799</strain>
    </source>
</reference>
<dbReference type="NCBIfam" id="TIGR00177">
    <property type="entry name" value="molyb_syn"/>
    <property type="match status" value="1"/>
</dbReference>
<dbReference type="GO" id="GO:0005829">
    <property type="term" value="C:cytosol"/>
    <property type="evidence" value="ECO:0007669"/>
    <property type="project" value="TreeGrafter"/>
</dbReference>
<dbReference type="Proteomes" id="UP000315901">
    <property type="component" value="Unassembled WGS sequence"/>
</dbReference>
<keyword evidence="8 11" id="KW-0460">Magnesium</keyword>
<dbReference type="RefSeq" id="WP_140588119.1">
    <property type="nucleotide sequence ID" value="NZ_VFRR01000011.1"/>
</dbReference>
<dbReference type="UniPathway" id="UPA00344"/>
<dbReference type="SUPFAM" id="SSF53218">
    <property type="entry name" value="Molybdenum cofactor biosynthesis proteins"/>
    <property type="match status" value="1"/>
</dbReference>
<evidence type="ECO:0000256" key="6">
    <source>
        <dbReference type="ARBA" id="ARBA00022679"/>
    </source>
</evidence>
<dbReference type="GO" id="GO:0061599">
    <property type="term" value="F:molybdopterin molybdotransferase activity"/>
    <property type="evidence" value="ECO:0007669"/>
    <property type="project" value="UniProtKB-UniRule"/>
</dbReference>
<accession>A0A501WU13</accession>
<dbReference type="SUPFAM" id="SSF63867">
    <property type="entry name" value="MoeA C-terminal domain-like"/>
    <property type="match status" value="1"/>
</dbReference>
<dbReference type="Pfam" id="PF03453">
    <property type="entry name" value="MoeA_N"/>
    <property type="match status" value="1"/>
</dbReference>
<dbReference type="Gene3D" id="3.40.980.10">
    <property type="entry name" value="MoaB/Mog-like domain"/>
    <property type="match status" value="1"/>
</dbReference>
<dbReference type="GO" id="GO:0006777">
    <property type="term" value="P:Mo-molybdopterin cofactor biosynthetic process"/>
    <property type="evidence" value="ECO:0007669"/>
    <property type="project" value="UniProtKB-UniRule"/>
</dbReference>
<proteinExistence type="inferred from homology"/>
<dbReference type="Gene3D" id="3.90.105.10">
    <property type="entry name" value="Molybdopterin biosynthesis moea protein, domain 2"/>
    <property type="match status" value="1"/>
</dbReference>
<keyword evidence="9 11" id="KW-0501">Molybdenum cofactor biosynthesis</keyword>
<dbReference type="FunFam" id="3.40.980.10:FF:000004">
    <property type="entry name" value="Molybdopterin molybdenumtransferase"/>
    <property type="match status" value="1"/>
</dbReference>
<comment type="caution">
    <text evidence="13">The sequence shown here is derived from an EMBL/GenBank/DDBJ whole genome shotgun (WGS) entry which is preliminary data.</text>
</comment>
<dbReference type="PROSITE" id="PS01079">
    <property type="entry name" value="MOCF_BIOSYNTHESIS_2"/>
    <property type="match status" value="1"/>
</dbReference>
<dbReference type="OrthoDB" id="9804758at2"/>
<protein>
    <recommendedName>
        <fullName evidence="11">Molybdopterin molybdenumtransferase</fullName>
        <ecNumber evidence="11">2.10.1.1</ecNumber>
    </recommendedName>
</protein>
<evidence type="ECO:0000256" key="1">
    <source>
        <dbReference type="ARBA" id="ARBA00001946"/>
    </source>
</evidence>
<dbReference type="InterPro" id="IPR005110">
    <property type="entry name" value="MoeA_linker/N"/>
</dbReference>
<dbReference type="GO" id="GO:0046872">
    <property type="term" value="F:metal ion binding"/>
    <property type="evidence" value="ECO:0007669"/>
    <property type="project" value="UniProtKB-UniRule"/>
</dbReference>
<feature type="domain" description="MoaB/Mog" evidence="12">
    <location>
        <begin position="176"/>
        <end position="313"/>
    </location>
</feature>
<evidence type="ECO:0000256" key="7">
    <source>
        <dbReference type="ARBA" id="ARBA00022723"/>
    </source>
</evidence>
<dbReference type="InterPro" id="IPR036425">
    <property type="entry name" value="MoaB/Mog-like_dom_sf"/>
</dbReference>
<organism evidence="13 14">
    <name type="scientific">Maribrevibacterium harenarium</name>
    <dbReference type="NCBI Taxonomy" id="2589817"/>
    <lineage>
        <taxon>Bacteria</taxon>
        <taxon>Pseudomonadati</taxon>
        <taxon>Pseudomonadota</taxon>
        <taxon>Gammaproteobacteria</taxon>
        <taxon>Oceanospirillales</taxon>
        <taxon>Oceanospirillaceae</taxon>
        <taxon>Maribrevibacterium</taxon>
    </lineage>
</organism>
<dbReference type="PANTHER" id="PTHR10192">
    <property type="entry name" value="MOLYBDOPTERIN BIOSYNTHESIS PROTEIN"/>
    <property type="match status" value="1"/>
</dbReference>
<dbReference type="Gene3D" id="2.170.190.11">
    <property type="entry name" value="Molybdopterin biosynthesis moea protein, domain 3"/>
    <property type="match status" value="1"/>
</dbReference>
<name>A0A501WU13_9GAMM</name>
<dbReference type="CDD" id="cd00887">
    <property type="entry name" value="MoeA"/>
    <property type="match status" value="1"/>
</dbReference>
<comment type="catalytic activity">
    <reaction evidence="10">
        <text>adenylyl-molybdopterin + molybdate = Mo-molybdopterin + AMP + H(+)</text>
        <dbReference type="Rhea" id="RHEA:35047"/>
        <dbReference type="ChEBI" id="CHEBI:15378"/>
        <dbReference type="ChEBI" id="CHEBI:36264"/>
        <dbReference type="ChEBI" id="CHEBI:62727"/>
        <dbReference type="ChEBI" id="CHEBI:71302"/>
        <dbReference type="ChEBI" id="CHEBI:456215"/>
        <dbReference type="EC" id="2.10.1.1"/>
    </reaction>
</comment>
<dbReference type="EC" id="2.10.1.1" evidence="11"/>
<evidence type="ECO:0000256" key="2">
    <source>
        <dbReference type="ARBA" id="ARBA00002901"/>
    </source>
</evidence>
<dbReference type="InterPro" id="IPR036135">
    <property type="entry name" value="MoeA_linker/N_sf"/>
</dbReference>
<dbReference type="InterPro" id="IPR001453">
    <property type="entry name" value="MoaB/Mog_dom"/>
</dbReference>